<accession>A0A4V3DEZ8</accession>
<feature type="domain" description="Ancillary SecYEG translocon subunit/Cell division coordinator CpoB TPR" evidence="2">
    <location>
        <begin position="20"/>
        <end position="186"/>
    </location>
</feature>
<name>A0A4V3DEZ8_9PROT</name>
<feature type="transmembrane region" description="Helical" evidence="1">
    <location>
        <begin position="27"/>
        <end position="48"/>
    </location>
</feature>
<reference evidence="3 4" key="1">
    <citation type="submission" date="2019-03" db="EMBL/GenBank/DDBJ databases">
        <title>Genomic Encyclopedia of Type Strains, Phase III (KMG-III): the genomes of soil and plant-associated and newly described type strains.</title>
        <authorList>
            <person name="Whitman W."/>
        </authorList>
    </citation>
    <scope>NUCLEOTIDE SEQUENCE [LARGE SCALE GENOMIC DNA]</scope>
    <source>
        <strain evidence="3 4">CGMCC 1.7660</strain>
    </source>
</reference>
<proteinExistence type="predicted"/>
<evidence type="ECO:0000313" key="3">
    <source>
        <dbReference type="EMBL" id="TDQ83110.1"/>
    </source>
</evidence>
<keyword evidence="1" id="KW-0812">Transmembrane</keyword>
<dbReference type="AlphaFoldDB" id="A0A4V3DEZ8"/>
<evidence type="ECO:0000256" key="1">
    <source>
        <dbReference type="SAM" id="Phobius"/>
    </source>
</evidence>
<keyword evidence="4" id="KW-1185">Reference proteome</keyword>
<dbReference type="InterPro" id="IPR018704">
    <property type="entry name" value="SecYEG/CpoB_TPR"/>
</dbReference>
<gene>
    <name evidence="3" type="ORF">A8950_1395</name>
</gene>
<organism evidence="3 4">
    <name type="scientific">Dongia mobilis</name>
    <dbReference type="NCBI Taxonomy" id="578943"/>
    <lineage>
        <taxon>Bacteria</taxon>
        <taxon>Pseudomonadati</taxon>
        <taxon>Pseudomonadota</taxon>
        <taxon>Alphaproteobacteria</taxon>
        <taxon>Rhodospirillales</taxon>
        <taxon>Dongiaceae</taxon>
        <taxon>Dongia</taxon>
    </lineage>
</organism>
<sequence length="215" mass="22723">MSDIFQEVEEDLRRDKASALWAKYQNLVYALVALVVLGTAGVTAWRIYHDRAREQAGAEYLAALQSSQQDPKAAVDIFAGIAGQKGPVSGLARFDMARAAVLAGDKPQALDILSAMAGDEKLDAPMRGAAAVMGGYLALDIDRAADGEELVQPLLAEGNPYRLLALEITGLAAHAAGDNARARQIFDDLAPLAAAPGAPAGLDNRVTIMRDRLAQ</sequence>
<dbReference type="Proteomes" id="UP000295783">
    <property type="component" value="Unassembled WGS sequence"/>
</dbReference>
<dbReference type="OrthoDB" id="7173339at2"/>
<keyword evidence="1" id="KW-0472">Membrane</keyword>
<evidence type="ECO:0000313" key="4">
    <source>
        <dbReference type="Proteomes" id="UP000295783"/>
    </source>
</evidence>
<comment type="caution">
    <text evidence="3">The sequence shown here is derived from an EMBL/GenBank/DDBJ whole genome shotgun (WGS) entry which is preliminary data.</text>
</comment>
<dbReference type="RefSeq" id="WP_133612897.1">
    <property type="nucleotide sequence ID" value="NZ_SNYW01000007.1"/>
</dbReference>
<protein>
    <recommendedName>
        <fullName evidence="2">Ancillary SecYEG translocon subunit/Cell division coordinator CpoB TPR domain-containing protein</fullName>
    </recommendedName>
</protein>
<dbReference type="EMBL" id="SNYW01000007">
    <property type="protein sequence ID" value="TDQ83110.1"/>
    <property type="molecule type" value="Genomic_DNA"/>
</dbReference>
<evidence type="ECO:0000259" key="2">
    <source>
        <dbReference type="Pfam" id="PF09976"/>
    </source>
</evidence>
<keyword evidence="1" id="KW-1133">Transmembrane helix</keyword>
<dbReference type="Pfam" id="PF09976">
    <property type="entry name" value="TPR_21"/>
    <property type="match status" value="1"/>
</dbReference>